<name>A0A6J4RRM1_9ACTN</name>
<gene>
    <name evidence="2" type="ORF">AVDCRST_MAG53-232</name>
</gene>
<proteinExistence type="predicted"/>
<reference evidence="2" key="1">
    <citation type="submission" date="2020-02" db="EMBL/GenBank/DDBJ databases">
        <authorList>
            <person name="Meier V. D."/>
        </authorList>
    </citation>
    <scope>NUCLEOTIDE SEQUENCE</scope>
    <source>
        <strain evidence="2">AVDCRST_MAG53</strain>
    </source>
</reference>
<protein>
    <submittedName>
        <fullName evidence="2">Uncharacterized protein</fullName>
    </submittedName>
</protein>
<accession>A0A6J4RRM1</accession>
<sequence>MRRARRIRLGVATALGCGLVVQAAVAQPAAAPDYRSMFVKAGKQSVQATLGAYCHPADGSAGNCSKGPSYPLKTTGKVTLKRGAGVTLLFRANAGNVTWRAARIDGRGQEKITASGVAELVTRKSKRRWKITLPKNVSVSSALLGFDVQYPNAYSSFEVGLKVRR</sequence>
<organism evidence="2">
    <name type="scientific">uncultured Solirubrobacteraceae bacterium</name>
    <dbReference type="NCBI Taxonomy" id="1162706"/>
    <lineage>
        <taxon>Bacteria</taxon>
        <taxon>Bacillati</taxon>
        <taxon>Actinomycetota</taxon>
        <taxon>Thermoleophilia</taxon>
        <taxon>Solirubrobacterales</taxon>
        <taxon>Solirubrobacteraceae</taxon>
        <taxon>environmental samples</taxon>
    </lineage>
</organism>
<keyword evidence="1" id="KW-0732">Signal</keyword>
<evidence type="ECO:0000313" key="2">
    <source>
        <dbReference type="EMBL" id="CAA9475700.1"/>
    </source>
</evidence>
<dbReference type="AlphaFoldDB" id="A0A6J4RRM1"/>
<feature type="signal peptide" evidence="1">
    <location>
        <begin position="1"/>
        <end position="23"/>
    </location>
</feature>
<feature type="chain" id="PRO_5039368301" evidence="1">
    <location>
        <begin position="24"/>
        <end position="165"/>
    </location>
</feature>
<dbReference type="EMBL" id="CADCVR010000011">
    <property type="protein sequence ID" value="CAA9475700.1"/>
    <property type="molecule type" value="Genomic_DNA"/>
</dbReference>
<evidence type="ECO:0000256" key="1">
    <source>
        <dbReference type="SAM" id="SignalP"/>
    </source>
</evidence>